<dbReference type="InterPro" id="IPR018060">
    <property type="entry name" value="HTH_AraC"/>
</dbReference>
<keyword evidence="3" id="KW-0804">Transcription</keyword>
<proteinExistence type="predicted"/>
<reference evidence="5 6" key="1">
    <citation type="submission" date="2018-12" db="EMBL/GenBank/DDBJ databases">
        <title>Genome sequencing of Eikenella corrodens KCOM 3110 (= JS217).</title>
        <authorList>
            <person name="Koo J.-K."/>
            <person name="Park S.-N."/>
            <person name="Lim Y.K."/>
        </authorList>
    </citation>
    <scope>NUCLEOTIDE SEQUENCE [LARGE SCALE GENOMIC DNA]</scope>
    <source>
        <strain evidence="5 6">KCOM 3110</strain>
    </source>
</reference>
<dbReference type="OrthoDB" id="9789899at2"/>
<dbReference type="AlphaFoldDB" id="A0A3S9SKE1"/>
<dbReference type="PROSITE" id="PS01124">
    <property type="entry name" value="HTH_ARAC_FAMILY_2"/>
    <property type="match status" value="1"/>
</dbReference>
<keyword evidence="2" id="KW-0238">DNA-binding</keyword>
<dbReference type="SUPFAM" id="SSF46689">
    <property type="entry name" value="Homeodomain-like"/>
    <property type="match status" value="2"/>
</dbReference>
<dbReference type="InterPro" id="IPR020449">
    <property type="entry name" value="Tscrpt_reg_AraC-type_HTH"/>
</dbReference>
<sequence>MLIHYIFWHGGKARLQEAECFGDIFPAEQSGRMEMDVLDKLIYLARLRGRIDVCCRLGGGFHLEHKTEPETARLHWVVSGGGWLRAGSGPAVALHAGDAVLLPYDTAHSIADSLEGLAQPAGKPQLHEGGVLAVKDCGGNRLQLLCGQYRYTRHAALWLGMPECLLLPLPEMRQTAAMMLDEAERLRYGSGTVVNALSQVMLVAVLRRYRQQSSDPSFLSQLEDPRLSGLLQAVLLAPQEDWSIARMAEMAKLSRAQLMRLFKSVIGESPHRFVLSIRLQQAAVQLAASADTILRIALENGFVSESHFNRAFKQYFGQTPKQYRVQQLEEAEKAVV</sequence>
<keyword evidence="1" id="KW-0805">Transcription regulation</keyword>
<dbReference type="PANTHER" id="PTHR46796:SF13">
    <property type="entry name" value="HTH-TYPE TRANSCRIPTIONAL ACTIVATOR RHAS"/>
    <property type="match status" value="1"/>
</dbReference>
<dbReference type="Pfam" id="PF12852">
    <property type="entry name" value="Cupin_6"/>
    <property type="match status" value="1"/>
</dbReference>
<dbReference type="InterPro" id="IPR050204">
    <property type="entry name" value="AraC_XylS_family_regulators"/>
</dbReference>
<dbReference type="Proteomes" id="UP000282435">
    <property type="component" value="Chromosome"/>
</dbReference>
<dbReference type="Gene3D" id="1.10.10.60">
    <property type="entry name" value="Homeodomain-like"/>
    <property type="match status" value="2"/>
</dbReference>
<dbReference type="GO" id="GO:0043565">
    <property type="term" value="F:sequence-specific DNA binding"/>
    <property type="evidence" value="ECO:0007669"/>
    <property type="project" value="InterPro"/>
</dbReference>
<dbReference type="PANTHER" id="PTHR46796">
    <property type="entry name" value="HTH-TYPE TRANSCRIPTIONAL ACTIVATOR RHAS-RELATED"/>
    <property type="match status" value="1"/>
</dbReference>
<dbReference type="Pfam" id="PF12833">
    <property type="entry name" value="HTH_18"/>
    <property type="match status" value="1"/>
</dbReference>
<evidence type="ECO:0000256" key="1">
    <source>
        <dbReference type="ARBA" id="ARBA00023015"/>
    </source>
</evidence>
<evidence type="ECO:0000256" key="3">
    <source>
        <dbReference type="ARBA" id="ARBA00023163"/>
    </source>
</evidence>
<organism evidence="5 6">
    <name type="scientific">Eikenella corrodens</name>
    <dbReference type="NCBI Taxonomy" id="539"/>
    <lineage>
        <taxon>Bacteria</taxon>
        <taxon>Pseudomonadati</taxon>
        <taxon>Pseudomonadota</taxon>
        <taxon>Betaproteobacteria</taxon>
        <taxon>Neisseriales</taxon>
        <taxon>Neisseriaceae</taxon>
        <taxon>Eikenella</taxon>
    </lineage>
</organism>
<evidence type="ECO:0000313" key="6">
    <source>
        <dbReference type="Proteomes" id="UP000282435"/>
    </source>
</evidence>
<evidence type="ECO:0000259" key="4">
    <source>
        <dbReference type="PROSITE" id="PS01124"/>
    </source>
</evidence>
<dbReference type="SMART" id="SM00342">
    <property type="entry name" value="HTH_ARAC"/>
    <property type="match status" value="1"/>
</dbReference>
<accession>A0A3S9SKE1</accession>
<gene>
    <name evidence="5" type="ORF">ELB75_07860</name>
</gene>
<dbReference type="InterPro" id="IPR018062">
    <property type="entry name" value="HTH_AraC-typ_CS"/>
</dbReference>
<evidence type="ECO:0000313" key="5">
    <source>
        <dbReference type="EMBL" id="AZR59949.1"/>
    </source>
</evidence>
<dbReference type="InterPro" id="IPR009057">
    <property type="entry name" value="Homeodomain-like_sf"/>
</dbReference>
<dbReference type="EMBL" id="CP034670">
    <property type="protein sequence ID" value="AZR59949.1"/>
    <property type="molecule type" value="Genomic_DNA"/>
</dbReference>
<evidence type="ECO:0000256" key="2">
    <source>
        <dbReference type="ARBA" id="ARBA00023125"/>
    </source>
</evidence>
<name>A0A3S9SKE1_EIKCO</name>
<protein>
    <submittedName>
        <fullName evidence="5">AraC family transcriptional regulator</fullName>
    </submittedName>
</protein>
<dbReference type="PROSITE" id="PS00041">
    <property type="entry name" value="HTH_ARAC_FAMILY_1"/>
    <property type="match status" value="1"/>
</dbReference>
<dbReference type="InterPro" id="IPR032783">
    <property type="entry name" value="AraC_lig"/>
</dbReference>
<dbReference type="PRINTS" id="PR00032">
    <property type="entry name" value="HTHARAC"/>
</dbReference>
<feature type="domain" description="HTH araC/xylS-type" evidence="4">
    <location>
        <begin position="225"/>
        <end position="326"/>
    </location>
</feature>
<dbReference type="GO" id="GO:0003700">
    <property type="term" value="F:DNA-binding transcription factor activity"/>
    <property type="evidence" value="ECO:0007669"/>
    <property type="project" value="InterPro"/>
</dbReference>